<dbReference type="Proteomes" id="UP000256964">
    <property type="component" value="Unassembled WGS sequence"/>
</dbReference>
<dbReference type="AlphaFoldDB" id="A0A371DRF9"/>
<accession>A0A371DRF9</accession>
<name>A0A371DRF9_9APHY</name>
<gene>
    <name evidence="1" type="ORF">OH76DRAFT_1397480</name>
</gene>
<reference evidence="1 2" key="1">
    <citation type="journal article" date="2018" name="Biotechnol. Biofuels">
        <title>Integrative visual omics of the white-rot fungus Polyporus brumalis exposes the biotechnological potential of its oxidative enzymes for delignifying raw plant biomass.</title>
        <authorList>
            <person name="Miyauchi S."/>
            <person name="Rancon A."/>
            <person name="Drula E."/>
            <person name="Hage H."/>
            <person name="Chaduli D."/>
            <person name="Favel A."/>
            <person name="Grisel S."/>
            <person name="Henrissat B."/>
            <person name="Herpoel-Gimbert I."/>
            <person name="Ruiz-Duenas F.J."/>
            <person name="Chevret D."/>
            <person name="Hainaut M."/>
            <person name="Lin J."/>
            <person name="Wang M."/>
            <person name="Pangilinan J."/>
            <person name="Lipzen A."/>
            <person name="Lesage-Meessen L."/>
            <person name="Navarro D."/>
            <person name="Riley R."/>
            <person name="Grigoriev I.V."/>
            <person name="Zhou S."/>
            <person name="Raouche S."/>
            <person name="Rosso M.N."/>
        </authorList>
    </citation>
    <scope>NUCLEOTIDE SEQUENCE [LARGE SCALE GENOMIC DNA]</scope>
    <source>
        <strain evidence="1 2">BRFM 1820</strain>
    </source>
</reference>
<proteinExistence type="predicted"/>
<organism evidence="1 2">
    <name type="scientific">Lentinus brumalis</name>
    <dbReference type="NCBI Taxonomy" id="2498619"/>
    <lineage>
        <taxon>Eukaryota</taxon>
        <taxon>Fungi</taxon>
        <taxon>Dikarya</taxon>
        <taxon>Basidiomycota</taxon>
        <taxon>Agaricomycotina</taxon>
        <taxon>Agaricomycetes</taxon>
        <taxon>Polyporales</taxon>
        <taxon>Polyporaceae</taxon>
        <taxon>Lentinus</taxon>
    </lineage>
</organism>
<evidence type="ECO:0000313" key="1">
    <source>
        <dbReference type="EMBL" id="RDX55115.1"/>
    </source>
</evidence>
<protein>
    <submittedName>
        <fullName evidence="1">Uncharacterized protein</fullName>
    </submittedName>
</protein>
<keyword evidence="2" id="KW-1185">Reference proteome</keyword>
<sequence length="53" mass="5707">MCVTVKRLPVCRYPQPSYLLRASVSVPVLSASSLVSVSTIIINKSTFTAHATI</sequence>
<dbReference type="EMBL" id="KZ857383">
    <property type="protein sequence ID" value="RDX55115.1"/>
    <property type="molecule type" value="Genomic_DNA"/>
</dbReference>
<evidence type="ECO:0000313" key="2">
    <source>
        <dbReference type="Proteomes" id="UP000256964"/>
    </source>
</evidence>